<dbReference type="Gene3D" id="2.60.40.4300">
    <property type="match status" value="2"/>
</dbReference>
<dbReference type="AlphaFoldDB" id="A0A0R2C6L3"/>
<evidence type="ECO:0000256" key="4">
    <source>
        <dbReference type="ARBA" id="ARBA00023088"/>
    </source>
</evidence>
<feature type="domain" description="Gram-positive cocci surface proteins LPxTG" evidence="6">
    <location>
        <begin position="385"/>
        <end position="420"/>
    </location>
</feature>
<dbReference type="Pfam" id="PF17966">
    <property type="entry name" value="Muc_B2"/>
    <property type="match status" value="2"/>
</dbReference>
<reference evidence="7 8" key="1">
    <citation type="journal article" date="2015" name="Genome Announc.">
        <title>Expanding the biotechnology potential of lactobacilli through comparative genomics of 213 strains and associated genera.</title>
        <authorList>
            <person name="Sun Z."/>
            <person name="Harris H.M."/>
            <person name="McCann A."/>
            <person name="Guo C."/>
            <person name="Argimon S."/>
            <person name="Zhang W."/>
            <person name="Yang X."/>
            <person name="Jeffery I.B."/>
            <person name="Cooney J.C."/>
            <person name="Kagawa T.F."/>
            <person name="Liu W."/>
            <person name="Song Y."/>
            <person name="Salvetti E."/>
            <person name="Wrobel A."/>
            <person name="Rasinkangas P."/>
            <person name="Parkhill J."/>
            <person name="Rea M.C."/>
            <person name="O'Sullivan O."/>
            <person name="Ritari J."/>
            <person name="Douillard F.P."/>
            <person name="Paul Ross R."/>
            <person name="Yang R."/>
            <person name="Briner A.E."/>
            <person name="Felis G.E."/>
            <person name="de Vos W.M."/>
            <person name="Barrangou R."/>
            <person name="Klaenhammer T.R."/>
            <person name="Caufield P.W."/>
            <person name="Cui Y."/>
            <person name="Zhang H."/>
            <person name="O'Toole P.W."/>
        </authorList>
    </citation>
    <scope>NUCLEOTIDE SEQUENCE [LARGE SCALE GENOMIC DNA]</scope>
    <source>
        <strain evidence="7 8">DSM 22698</strain>
    </source>
</reference>
<keyword evidence="2" id="KW-0964">Secreted</keyword>
<name>A0A0R2C6L3_9LACO</name>
<feature type="region of interest" description="Disordered" evidence="5">
    <location>
        <begin position="29"/>
        <end position="64"/>
    </location>
</feature>
<dbReference type="PATRIC" id="fig|1423810.4.peg.1831"/>
<dbReference type="Pfam" id="PF00746">
    <property type="entry name" value="Gram_pos_anchor"/>
    <property type="match status" value="1"/>
</dbReference>
<evidence type="ECO:0000313" key="8">
    <source>
        <dbReference type="Proteomes" id="UP000051789"/>
    </source>
</evidence>
<evidence type="ECO:0000256" key="5">
    <source>
        <dbReference type="SAM" id="MobiDB-lite"/>
    </source>
</evidence>
<protein>
    <submittedName>
        <fullName evidence="7">Adhesion exoprotein</fullName>
    </submittedName>
</protein>
<keyword evidence="8" id="KW-1185">Reference proteome</keyword>
<feature type="region of interest" description="Disordered" evidence="5">
    <location>
        <begin position="354"/>
        <end position="389"/>
    </location>
</feature>
<evidence type="ECO:0000313" key="7">
    <source>
        <dbReference type="EMBL" id="KRM86594.1"/>
    </source>
</evidence>
<dbReference type="InterPro" id="IPR041495">
    <property type="entry name" value="Mub_B2"/>
</dbReference>
<dbReference type="STRING" id="1423810.FD19_GL001783"/>
<dbReference type="EMBL" id="AYZK01000007">
    <property type="protein sequence ID" value="KRM86594.1"/>
    <property type="molecule type" value="Genomic_DNA"/>
</dbReference>
<feature type="compositionally biased region" description="Low complexity" evidence="5">
    <location>
        <begin position="354"/>
        <end position="364"/>
    </location>
</feature>
<gene>
    <name evidence="7" type="ORF">FD19_GL001783</name>
</gene>
<evidence type="ECO:0000256" key="1">
    <source>
        <dbReference type="ARBA" id="ARBA00022512"/>
    </source>
</evidence>
<feature type="region of interest" description="Disordered" evidence="5">
    <location>
        <begin position="295"/>
        <end position="340"/>
    </location>
</feature>
<feature type="compositionally biased region" description="Polar residues" evidence="5">
    <location>
        <begin position="312"/>
        <end position="325"/>
    </location>
</feature>
<dbReference type="InterPro" id="IPR019931">
    <property type="entry name" value="LPXTG_anchor"/>
</dbReference>
<feature type="region of interest" description="Disordered" evidence="5">
    <location>
        <begin position="163"/>
        <end position="192"/>
    </location>
</feature>
<evidence type="ECO:0000256" key="2">
    <source>
        <dbReference type="ARBA" id="ARBA00022525"/>
    </source>
</evidence>
<evidence type="ECO:0000256" key="3">
    <source>
        <dbReference type="ARBA" id="ARBA00022729"/>
    </source>
</evidence>
<dbReference type="Proteomes" id="UP000051789">
    <property type="component" value="Unassembled WGS sequence"/>
</dbReference>
<proteinExistence type="predicted"/>
<keyword evidence="4" id="KW-0572">Peptidoglycan-anchor</keyword>
<accession>A0A0R2C6L3</accession>
<sequence length="420" mass="43924">MPALVDDTAADVTLTVYYYPTVITVNPQVPAGSDPTEVVPQKPGAPVDPDNDQSPKYPAGLDTNDLNRTATETIRYVNATGQTVAPNKVQSVDFTRTADVDLSTGIVTYGEWTPASGNGNFAAVTSPTVPGLTPDRTTVDAMTDEGPFPVSLVVTYYPTDQEVTVDNPKTPSDLLNPSNPDSPHYPSGLTDSDLEKVATRTVHFVDGAGRTVAPDVVETISYQRTATVDFSQPDNPQVAYGAWVAVGYNGFDAVQVPSVAGMTPDRTLVPALTFTGAAANTTVIVVYHAAASRLPETGGTTSTPHRLPSTGGAVTTSNHRPSTGVATAPHRLPSTGGSTTAHSYVHVRHATTTTRDTTPIGSTTPVGDGNTATAGHKLPGTGRTLPQTSDEHESTMASLGLTILGMLLGLVGYKKRRDDE</sequence>
<organism evidence="7 8">
    <name type="scientific">Lacticaseibacillus thailandensis DSM 22698 = JCM 13996</name>
    <dbReference type="NCBI Taxonomy" id="1423810"/>
    <lineage>
        <taxon>Bacteria</taxon>
        <taxon>Bacillati</taxon>
        <taxon>Bacillota</taxon>
        <taxon>Bacilli</taxon>
        <taxon>Lactobacillales</taxon>
        <taxon>Lactobacillaceae</taxon>
        <taxon>Lacticaseibacillus</taxon>
    </lineage>
</organism>
<dbReference type="NCBIfam" id="TIGR01167">
    <property type="entry name" value="LPXTG_anchor"/>
    <property type="match status" value="1"/>
</dbReference>
<dbReference type="PROSITE" id="PS50847">
    <property type="entry name" value="GRAM_POS_ANCHORING"/>
    <property type="match status" value="1"/>
</dbReference>
<keyword evidence="1" id="KW-0134">Cell wall</keyword>
<comment type="caution">
    <text evidence="7">The sequence shown here is derived from an EMBL/GenBank/DDBJ whole genome shotgun (WGS) entry which is preliminary data.</text>
</comment>
<feature type="compositionally biased region" description="Polar residues" evidence="5">
    <location>
        <begin position="163"/>
        <end position="181"/>
    </location>
</feature>
<evidence type="ECO:0000259" key="6">
    <source>
        <dbReference type="PROSITE" id="PS50847"/>
    </source>
</evidence>
<keyword evidence="3" id="KW-0732">Signal</keyword>